<dbReference type="Gene3D" id="3.40.50.2000">
    <property type="entry name" value="Glycogen Phosphorylase B"/>
    <property type="match status" value="1"/>
</dbReference>
<dbReference type="HOGENOM" id="CLU_1301402_0_0_1"/>
<protein>
    <submittedName>
        <fullName evidence="1">Uncharacterized protein</fullName>
    </submittedName>
</protein>
<dbReference type="STRING" id="4538.I1QMZ9"/>
<keyword evidence="2" id="KW-1185">Reference proteome</keyword>
<dbReference type="Proteomes" id="UP000007306">
    <property type="component" value="Chromosome 9"/>
</dbReference>
<reference evidence="1" key="1">
    <citation type="submission" date="2015-06" db="UniProtKB">
        <authorList>
            <consortium name="EnsemblPlants"/>
        </authorList>
    </citation>
    <scope>IDENTIFICATION</scope>
</reference>
<dbReference type="SUPFAM" id="SSF53756">
    <property type="entry name" value="UDP-Glycosyltransferase/glycogen phosphorylase"/>
    <property type="match status" value="1"/>
</dbReference>
<evidence type="ECO:0000313" key="1">
    <source>
        <dbReference type="EnsemblPlants" id="ORGLA09G0042800.1"/>
    </source>
</evidence>
<evidence type="ECO:0000313" key="2">
    <source>
        <dbReference type="Proteomes" id="UP000007306"/>
    </source>
</evidence>
<proteinExistence type="predicted"/>
<name>I1QMZ9_ORYGL</name>
<sequence length="212" mass="22692">MAAFVAFTDAVSLLRPQFEAAVAAMWPPASFIVADAFLYWVNESAAVLGVPKMSFFGISAFAQVMRELRNHHGLCAVMEPGDVDDDGYPATLAVPEFPHIRVTLEDLMATFGEPSAVRMMMELDGKLGKAIEESHGLIINRGSLYQVLERACPAQGLAHRPALPCATGICDRRCPALLDGVARREGGCRPACAVHCAWDSRSDPGGATQGSC</sequence>
<organism evidence="1 2">
    <name type="scientific">Oryza glaberrima</name>
    <name type="common">African rice</name>
    <dbReference type="NCBI Taxonomy" id="4538"/>
    <lineage>
        <taxon>Eukaryota</taxon>
        <taxon>Viridiplantae</taxon>
        <taxon>Streptophyta</taxon>
        <taxon>Embryophyta</taxon>
        <taxon>Tracheophyta</taxon>
        <taxon>Spermatophyta</taxon>
        <taxon>Magnoliopsida</taxon>
        <taxon>Liliopsida</taxon>
        <taxon>Poales</taxon>
        <taxon>Poaceae</taxon>
        <taxon>BOP clade</taxon>
        <taxon>Oryzoideae</taxon>
        <taxon>Oryzeae</taxon>
        <taxon>Oryzinae</taxon>
        <taxon>Oryza</taxon>
    </lineage>
</organism>
<reference evidence="1 2" key="2">
    <citation type="submission" date="2018-04" db="EMBL/GenBank/DDBJ databases">
        <title>OglaRS2 (Oryza glaberrima Reference Sequence Version 2).</title>
        <authorList>
            <person name="Zhang J."/>
            <person name="Kudrna D."/>
            <person name="Lee S."/>
            <person name="Talag J."/>
            <person name="Rajasekar S."/>
            <person name="Wing R.A."/>
        </authorList>
    </citation>
    <scope>NUCLEOTIDE SEQUENCE [LARGE SCALE GENOMIC DNA]</scope>
    <source>
        <strain evidence="1 2">cv. IRGC 96717</strain>
    </source>
</reference>
<accession>I1QMZ9</accession>
<dbReference type="eggNOG" id="KOG1192">
    <property type="taxonomic scope" value="Eukaryota"/>
</dbReference>
<dbReference type="AlphaFoldDB" id="I1QMZ9"/>
<dbReference type="EnsemblPlants" id="ORGLA09G0042800.1">
    <property type="protein sequence ID" value="ORGLA09G0042800.1"/>
    <property type="gene ID" value="ORGLA09G0042800"/>
</dbReference>
<dbReference type="Gramene" id="ORGLA09G0042800.1">
    <property type="protein sequence ID" value="ORGLA09G0042800.1"/>
    <property type="gene ID" value="ORGLA09G0042800"/>
</dbReference>